<dbReference type="RefSeq" id="XP_009050891.1">
    <property type="nucleotide sequence ID" value="XM_009052643.1"/>
</dbReference>
<dbReference type="OMA" id="KDVEILW"/>
<dbReference type="InterPro" id="IPR011990">
    <property type="entry name" value="TPR-like_helical_dom_sf"/>
</dbReference>
<dbReference type="Pfam" id="PF21033">
    <property type="entry name" value="RMD1-3"/>
    <property type="match status" value="1"/>
</dbReference>
<dbReference type="HOGENOM" id="CLU_046369_1_0_1"/>
<gene>
    <name evidence="9" type="ORF">LOTGIDRAFT_187255</name>
</gene>
<dbReference type="GO" id="GO:0005876">
    <property type="term" value="C:spindle microtubule"/>
    <property type="evidence" value="ECO:0007669"/>
    <property type="project" value="TreeGrafter"/>
</dbReference>
<dbReference type="STRING" id="225164.V4AM25"/>
<dbReference type="AlphaFoldDB" id="V4AM25"/>
<evidence type="ECO:0000256" key="5">
    <source>
        <dbReference type="ARBA" id="ARBA00022803"/>
    </source>
</evidence>
<comment type="subunit">
    <text evidence="2">Interacts with microtubules.</text>
</comment>
<evidence type="ECO:0000256" key="2">
    <source>
        <dbReference type="ARBA" id="ARBA00011375"/>
    </source>
</evidence>
<keyword evidence="6" id="KW-0206">Cytoskeleton</keyword>
<dbReference type="KEGG" id="lgi:LOTGIDRAFT_187255"/>
<evidence type="ECO:0000256" key="1">
    <source>
        <dbReference type="ARBA" id="ARBA00004245"/>
    </source>
</evidence>
<dbReference type="PANTHER" id="PTHR16056">
    <property type="entry name" value="REGULATOR OF MICROTUBULE DYNAMICS PROTEIN"/>
    <property type="match status" value="1"/>
</dbReference>
<evidence type="ECO:0000313" key="10">
    <source>
        <dbReference type="Proteomes" id="UP000030746"/>
    </source>
</evidence>
<proteinExistence type="predicted"/>
<dbReference type="CTD" id="20244743"/>
<accession>V4AM25</accession>
<keyword evidence="5" id="KW-0802">TPR repeat</keyword>
<protein>
    <recommendedName>
        <fullName evidence="7">Regulator of microtubule dynamics protein 1</fullName>
    </recommendedName>
    <alternativeName>
        <fullName evidence="8">Protein FAM82B</fullName>
    </alternativeName>
</protein>
<dbReference type="Proteomes" id="UP000030746">
    <property type="component" value="Unassembled WGS sequence"/>
</dbReference>
<sequence length="317" mass="37188">MSASTNRKFLASRFHQLFGDFKVFSWYARPRNRILQLRRSFQRCITVAPKYFGISTWMITLPFIPKVHALSFGFGQSKEQDKSESEVISEKADRLYEETKVMELYDFLIKYKDLNDPEILWRLARATCDKGKLSRDNEKRKQCMFEAFEYSKQAIVLDENSFACNKWYAILLDYTAEYEGTKVRILNSYKVKDHFLKAIELNPKDATSIYSLGYWCFVFADLPWYQRKLASTLLATPPSSTYEEALKYFHLAEKVEPNFYSMNLLMLGKTYQRLGQKDVAITYLIKARDYPVQTTDDEQAHKEAVDLLKQYGVKTDS</sequence>
<keyword evidence="10" id="KW-1185">Reference proteome</keyword>
<organism evidence="9 10">
    <name type="scientific">Lottia gigantea</name>
    <name type="common">Giant owl limpet</name>
    <dbReference type="NCBI Taxonomy" id="225164"/>
    <lineage>
        <taxon>Eukaryota</taxon>
        <taxon>Metazoa</taxon>
        <taxon>Spiralia</taxon>
        <taxon>Lophotrochozoa</taxon>
        <taxon>Mollusca</taxon>
        <taxon>Gastropoda</taxon>
        <taxon>Patellogastropoda</taxon>
        <taxon>Lottioidea</taxon>
        <taxon>Lottiidae</taxon>
        <taxon>Lottia</taxon>
    </lineage>
</organism>
<comment type="subcellular location">
    <subcellularLocation>
        <location evidence="1">Cytoplasm</location>
        <location evidence="1">Cytoskeleton</location>
    </subcellularLocation>
</comment>
<evidence type="ECO:0000256" key="4">
    <source>
        <dbReference type="ARBA" id="ARBA00022737"/>
    </source>
</evidence>
<dbReference type="InterPro" id="IPR049039">
    <property type="entry name" value="RMD1-3_a_helical_rpt"/>
</dbReference>
<reference evidence="9 10" key="1">
    <citation type="journal article" date="2013" name="Nature">
        <title>Insights into bilaterian evolution from three spiralian genomes.</title>
        <authorList>
            <person name="Simakov O."/>
            <person name="Marletaz F."/>
            <person name="Cho S.J."/>
            <person name="Edsinger-Gonzales E."/>
            <person name="Havlak P."/>
            <person name="Hellsten U."/>
            <person name="Kuo D.H."/>
            <person name="Larsson T."/>
            <person name="Lv J."/>
            <person name="Arendt D."/>
            <person name="Savage R."/>
            <person name="Osoegawa K."/>
            <person name="de Jong P."/>
            <person name="Grimwood J."/>
            <person name="Chapman J.A."/>
            <person name="Shapiro H."/>
            <person name="Aerts A."/>
            <person name="Otillar R.P."/>
            <person name="Terry A.Y."/>
            <person name="Boore J.L."/>
            <person name="Grigoriev I.V."/>
            <person name="Lindberg D.R."/>
            <person name="Seaver E.C."/>
            <person name="Weisblat D.A."/>
            <person name="Putnam N.H."/>
            <person name="Rokhsar D.S."/>
        </authorList>
    </citation>
    <scope>NUCLEOTIDE SEQUENCE [LARGE SCALE GENOMIC DNA]</scope>
</reference>
<evidence type="ECO:0000256" key="6">
    <source>
        <dbReference type="ARBA" id="ARBA00023212"/>
    </source>
</evidence>
<dbReference type="PANTHER" id="PTHR16056:SF16">
    <property type="entry name" value="REGULATOR OF MICROTUBULE DYNAMICS PROTEIN 1"/>
    <property type="match status" value="1"/>
</dbReference>
<dbReference type="Gene3D" id="1.25.40.10">
    <property type="entry name" value="Tetratricopeptide repeat domain"/>
    <property type="match status" value="1"/>
</dbReference>
<evidence type="ECO:0000313" key="9">
    <source>
        <dbReference type="EMBL" id="ESO98182.1"/>
    </source>
</evidence>
<dbReference type="OrthoDB" id="69711at2759"/>
<dbReference type="EMBL" id="KB201262">
    <property type="protein sequence ID" value="ESO98182.1"/>
    <property type="molecule type" value="Genomic_DNA"/>
</dbReference>
<name>V4AM25_LOTGI</name>
<keyword evidence="3" id="KW-0963">Cytoplasm</keyword>
<dbReference type="GO" id="GO:0005739">
    <property type="term" value="C:mitochondrion"/>
    <property type="evidence" value="ECO:0007669"/>
    <property type="project" value="TreeGrafter"/>
</dbReference>
<keyword evidence="4" id="KW-0677">Repeat</keyword>
<dbReference type="GO" id="GO:0097431">
    <property type="term" value="C:mitotic spindle pole"/>
    <property type="evidence" value="ECO:0007669"/>
    <property type="project" value="TreeGrafter"/>
</dbReference>
<evidence type="ECO:0000256" key="8">
    <source>
        <dbReference type="ARBA" id="ARBA00041958"/>
    </source>
</evidence>
<evidence type="ECO:0000256" key="7">
    <source>
        <dbReference type="ARBA" id="ARBA00039966"/>
    </source>
</evidence>
<dbReference type="GO" id="GO:0008017">
    <property type="term" value="F:microtubule binding"/>
    <property type="evidence" value="ECO:0007669"/>
    <property type="project" value="TreeGrafter"/>
</dbReference>
<dbReference type="SUPFAM" id="SSF48452">
    <property type="entry name" value="TPR-like"/>
    <property type="match status" value="1"/>
</dbReference>
<dbReference type="GeneID" id="20244743"/>
<evidence type="ECO:0000256" key="3">
    <source>
        <dbReference type="ARBA" id="ARBA00022490"/>
    </source>
</evidence>